<name>A0A3M7M9N2_9PLEO</name>
<protein>
    <submittedName>
        <fullName evidence="1">Uncharacterized protein</fullName>
    </submittedName>
</protein>
<accession>A0A3M7M9N2</accession>
<gene>
    <name evidence="1" type="ORF">GMOD_00005739</name>
</gene>
<proteinExistence type="predicted"/>
<dbReference type="AlphaFoldDB" id="A0A3M7M9N2"/>
<evidence type="ECO:0000313" key="2">
    <source>
        <dbReference type="Proteomes" id="UP000265663"/>
    </source>
</evidence>
<keyword evidence="2" id="KW-1185">Reference proteome</keyword>
<evidence type="ECO:0000313" key="1">
    <source>
        <dbReference type="EMBL" id="RMZ71216.1"/>
    </source>
</evidence>
<sequence length="214" mass="22986">MGGLIGQVVEQSQFRIFVGPKYYIQYLSLRHSNRYMIPRKFVGKGTACCCNSPKHTCIEKQGLGLALGRQRVSTSCKVSYHRGSCHVQTVGEGSVWSAWVIVLVLRAFGKENGFVGQRCGAASNYETVGGCKGNGTTWCACRRPAADKLSGSDCSSAQVRAGLAEGENTDETQVGKLSHAAVLRSMLSFGGMFGCEFQVFARPWMGAGAAPREG</sequence>
<organism evidence="1 2">
    <name type="scientific">Pyrenophora seminiperda CCB06</name>
    <dbReference type="NCBI Taxonomy" id="1302712"/>
    <lineage>
        <taxon>Eukaryota</taxon>
        <taxon>Fungi</taxon>
        <taxon>Dikarya</taxon>
        <taxon>Ascomycota</taxon>
        <taxon>Pezizomycotina</taxon>
        <taxon>Dothideomycetes</taxon>
        <taxon>Pleosporomycetidae</taxon>
        <taxon>Pleosporales</taxon>
        <taxon>Pleosporineae</taxon>
        <taxon>Pleosporaceae</taxon>
        <taxon>Pyrenophora</taxon>
    </lineage>
</organism>
<reference evidence="1 2" key="1">
    <citation type="journal article" date="2014" name="PLoS ONE">
        <title>De novo Genome Assembly of the Fungal Plant Pathogen Pyrenophora semeniperda.</title>
        <authorList>
            <person name="Soliai M.M."/>
            <person name="Meyer S.E."/>
            <person name="Udall J.A."/>
            <person name="Elzinga D.E."/>
            <person name="Hermansen R.A."/>
            <person name="Bodily P.M."/>
            <person name="Hart A.A."/>
            <person name="Coleman C.E."/>
        </authorList>
    </citation>
    <scope>NUCLEOTIDE SEQUENCE [LARGE SCALE GENOMIC DNA]</scope>
    <source>
        <strain evidence="1 2">CCB06</strain>
        <tissue evidence="1">Mycelium</tissue>
    </source>
</reference>
<dbReference type="EMBL" id="KE747826">
    <property type="protein sequence ID" value="RMZ71216.1"/>
    <property type="molecule type" value="Genomic_DNA"/>
</dbReference>
<dbReference type="Proteomes" id="UP000265663">
    <property type="component" value="Unassembled WGS sequence"/>
</dbReference>